<feature type="binding site" evidence="1">
    <location>
        <position position="236"/>
    </location>
    <ligand>
        <name>Mg(2+)</name>
        <dbReference type="ChEBI" id="CHEBI:18420"/>
        <label>2</label>
    </ligand>
</feature>
<dbReference type="PANTHER" id="PTHR12873:SF0">
    <property type="entry name" value="TWINKLE MTDNA HELICASE"/>
    <property type="match status" value="1"/>
</dbReference>
<dbReference type="InterPro" id="IPR048774">
    <property type="entry name" value="Helic-prim_T7_N"/>
</dbReference>
<feature type="binding site" evidence="1">
    <location>
        <position position="37"/>
    </location>
    <ligand>
        <name>Zn(2+)</name>
        <dbReference type="ChEBI" id="CHEBI:29105"/>
    </ligand>
</feature>
<keyword evidence="6" id="KW-1185">Reference proteome</keyword>
<dbReference type="EC" id="2.7.7.-" evidence="1"/>
<keyword evidence="1" id="KW-1194">Viral DNA replication</keyword>
<evidence type="ECO:0000259" key="3">
    <source>
        <dbReference type="PROSITE" id="PS50880"/>
    </source>
</evidence>
<evidence type="ECO:0000259" key="4">
    <source>
        <dbReference type="PROSITE" id="PS51199"/>
    </source>
</evidence>
<keyword evidence="1" id="KW-0235">DNA replication</keyword>
<dbReference type="InterPro" id="IPR027417">
    <property type="entry name" value="P-loop_NTPase"/>
</dbReference>
<keyword evidence="1" id="KW-0547">Nucleotide-binding</keyword>
<dbReference type="Gene3D" id="3.40.50.300">
    <property type="entry name" value="P-loop containing nucleotide triphosphate hydrolases"/>
    <property type="match status" value="1"/>
</dbReference>
<feature type="binding site" evidence="1">
    <location>
        <position position="156"/>
    </location>
    <ligand>
        <name>Mg(2+)</name>
        <dbReference type="ChEBI" id="CHEBI:18420"/>
        <label>1</label>
        <note>catalytic</note>
    </ligand>
</feature>
<keyword evidence="1" id="KW-0067">ATP-binding</keyword>
<feature type="domain" description="Toprim" evidence="3">
    <location>
        <begin position="150"/>
        <end position="237"/>
    </location>
</feature>
<dbReference type="Pfam" id="PF13155">
    <property type="entry name" value="Toprim_2"/>
    <property type="match status" value="1"/>
</dbReference>
<dbReference type="PANTHER" id="PTHR12873">
    <property type="entry name" value="T7-LIKE MITOCHONDRIAL DNA HELICASE"/>
    <property type="match status" value="1"/>
</dbReference>
<dbReference type="Pfam" id="PF03796">
    <property type="entry name" value="DnaB_C"/>
    <property type="match status" value="1"/>
</dbReference>
<name>A0ABZ2EPW3_9CAUD</name>
<evidence type="ECO:0000313" key="6">
    <source>
        <dbReference type="Proteomes" id="UP001386862"/>
    </source>
</evidence>
<dbReference type="EC" id="3.6.4.12" evidence="1"/>
<dbReference type="CDD" id="cd19483">
    <property type="entry name" value="RecA-like_Gp4D_helicase"/>
    <property type="match status" value="1"/>
</dbReference>
<dbReference type="Pfam" id="PF08273">
    <property type="entry name" value="Zn_Ribbon_Prim"/>
    <property type="match status" value="1"/>
</dbReference>
<dbReference type="Proteomes" id="UP001386862">
    <property type="component" value="Segment"/>
</dbReference>
<dbReference type="Gene3D" id="2.20.25.10">
    <property type="match status" value="1"/>
</dbReference>
<dbReference type="SMART" id="SM00778">
    <property type="entry name" value="Prim_Zn_Ribbon"/>
    <property type="match status" value="1"/>
</dbReference>
<feature type="zinc finger region" description="C4-like; zinc ribbon fold" evidence="1">
    <location>
        <begin position="15"/>
        <end position="37"/>
    </location>
</feature>
<comment type="caution">
    <text evidence="1">Lacks conserved residue(s) required for the propagation of feature annotation.</text>
</comment>
<feature type="site" description="dTTP/dATP binding" evidence="1">
    <location>
        <position position="360"/>
    </location>
</feature>
<proteinExistence type="inferred from homology"/>
<keyword evidence="1" id="KW-0511">Multifunctional enzyme</keyword>
<comment type="subunit">
    <text evidence="1">Homohexamer. Assembles as a hexamer onto linear or circular ssDNA in the presence of ATP or dTTP. Interacts (via C-terminus) with the viral DNA polymerase that is bound to DNA; this interaction is essential to initiate leading-strand DNA synthesis. The priming complex consists of 2 DNA polymerases and 1 helicase-primase hexamer that assemble on the DNA template. Interacts with the single-stranded DNA-binding protein. Part of the replicase complex that includes the DNA polymerase, the primase/helicase and the single-stranded DNA binding protein.</text>
</comment>
<feature type="domain" description="SF4 helicase" evidence="4">
    <location>
        <begin position="280"/>
        <end position="547"/>
    </location>
</feature>
<dbReference type="InterPro" id="IPR034154">
    <property type="entry name" value="TOPRIM_DnaG/twinkle"/>
</dbReference>
<evidence type="ECO:0000256" key="2">
    <source>
        <dbReference type="SAM" id="MobiDB-lite"/>
    </source>
</evidence>
<dbReference type="SUPFAM" id="SSF57783">
    <property type="entry name" value="Zinc beta-ribbon"/>
    <property type="match status" value="1"/>
</dbReference>
<dbReference type="PROSITE" id="PS50880">
    <property type="entry name" value="TOPRIM"/>
    <property type="match status" value="1"/>
</dbReference>
<comment type="domain">
    <text evidence="1">The N-terminus zinc finger domain is essential for delivering the primed DNA template to the DNA polymerase. The central core domain contains the primase activity. The C-terminus region is responsible for the helicase activity and binds 1 Mg(2+)-dTTP.</text>
</comment>
<feature type="site" description="dTTP/dATP binding" evidence="1">
    <location>
        <position position="534"/>
    </location>
</feature>
<dbReference type="Gene3D" id="2.20.25.180">
    <property type="match status" value="1"/>
</dbReference>
<comment type="cofactor">
    <cofactor evidence="1">
        <name>Mg(2+)</name>
        <dbReference type="ChEBI" id="CHEBI:18420"/>
    </cofactor>
    <text evidence="1">Binds 2 Mg(2+), one of which is catalytic.</text>
</comment>
<dbReference type="InterPro" id="IPR013237">
    <property type="entry name" value="Phage_T7_Gp4_N"/>
</dbReference>
<dbReference type="Pfam" id="PF21268">
    <property type="entry name" value="Helic-prim_T7_N"/>
    <property type="match status" value="1"/>
</dbReference>
<feature type="binding site" evidence="1">
    <location>
        <position position="34"/>
    </location>
    <ligand>
        <name>Zn(2+)</name>
        <dbReference type="ChEBI" id="CHEBI:29105"/>
    </ligand>
</feature>
<dbReference type="HAMAP" id="MF_04154">
    <property type="entry name" value="Helic_Prim_T7"/>
    <property type="match status" value="1"/>
</dbReference>
<sequence length="566" mass="62916">MEQENDSIFLYHIPCENCGSSDANSLFSDGHTYCYACENWTPGDERKAEQLSTRRRTGGSKPMSYDVWNFGDSNGRYSDLTARGISKETCQKAGYWLAKVDNRMYQVADYRDQNGSIVSQKVRDKDKNFKTTGSHKSDALFLKHLWSGGKKIVVTEGEIDALTVMELQDCKYPVVSLGHGASAAKKTCAANYEYFDQFEQIILMFDMDDAGRKAVEEAAQVLPAGKVRVAVLPYKDANECHIMGEDKAILEQVWNANPWVPDGVVSALSLKDRVKEAMTSEDAVGLLFDGCQGLNDRTLGARGGEVIMVTSGSGMGKSTFVRQQALAWGKRMGKRVGLAMLEESVEDTIQDMMGLNNKVRLRQSDEVKKAITEDGRFDEWYDELFGDDTFHLYDSFAEAEADRLLAKLAYMRTGLGCDVIVLDHISIVVSASEESDERKMIDRLMTKLKGFAKSTGVVLVVICHLKNPEKGKPHEEGRAVSITDLRGSGALRQLSDTIIALERNQQGDMPNLVLVRLLKCRFTGDTGIAGYMEYNRETGWLEPSSYTGEEGEGDTGWTEQDGQSDF</sequence>
<feature type="binding site" evidence="1">
    <location>
        <position position="206"/>
    </location>
    <ligand>
        <name>Mg(2+)</name>
        <dbReference type="ChEBI" id="CHEBI:18420"/>
        <label>1</label>
        <note>catalytic</note>
    </ligand>
</feature>
<dbReference type="InterPro" id="IPR027032">
    <property type="entry name" value="Twinkle-like"/>
</dbReference>
<reference evidence="5 6" key="1">
    <citation type="journal article" date="2024" name="Microorganisms">
        <title>The Citizen Phage Library: Rapid Isolation of Phages for the Treatment of Antibiotic Resistant Infections in the UK.</title>
        <authorList>
            <person name="Fletcher J."/>
            <person name="Manley R."/>
            <person name="Fitch C."/>
            <person name="Bugert C."/>
            <person name="Moore K."/>
            <person name="Farbos A."/>
            <person name="Michelsen M."/>
            <person name="Alathari S."/>
            <person name="Senior N."/>
            <person name="Mills A."/>
            <person name="Whitehead N."/>
            <person name="Soothill J."/>
            <person name="Michell S."/>
            <person name="Temperton B."/>
        </authorList>
    </citation>
    <scope>NUCLEOTIDE SEQUENCE [LARGE SCALE GENOMIC DNA]</scope>
</reference>
<feature type="site" description="dTTP/dATP binding" evidence="1">
    <location>
        <position position="464"/>
    </location>
</feature>
<dbReference type="Gene3D" id="3.40.1360.10">
    <property type="match status" value="1"/>
</dbReference>
<keyword evidence="1" id="KW-0378">Hydrolase</keyword>
<keyword evidence="1" id="KW-0808">Transferase</keyword>
<keyword evidence="1" id="KW-0639">Primosome</keyword>
<keyword evidence="1" id="KW-0347">Helicase</keyword>
<feature type="binding site" evidence="1">
    <location>
        <begin position="311"/>
        <end position="318"/>
    </location>
    <ligand>
        <name>ATP</name>
        <dbReference type="ChEBI" id="CHEBI:30616"/>
    </ligand>
</feature>
<keyword evidence="1" id="KW-0479">Metal-binding</keyword>
<feature type="site" description="dTTP/dATP binding" evidence="1">
    <location>
        <position position="521"/>
    </location>
</feature>
<evidence type="ECO:0000313" key="5">
    <source>
        <dbReference type="EMBL" id="WWD14786.1"/>
    </source>
</evidence>
<comment type="similarity">
    <text evidence="1">Belongs to the Teseptimavirus DNA helicase/primase family.</text>
</comment>
<accession>A0ABZ2EPW3</accession>
<dbReference type="InterPro" id="IPR006171">
    <property type="entry name" value="TOPRIM_dom"/>
</dbReference>
<dbReference type="SMART" id="SM00493">
    <property type="entry name" value="TOPRIM"/>
    <property type="match status" value="1"/>
</dbReference>
<dbReference type="SUPFAM" id="SSF56731">
    <property type="entry name" value="DNA primase core"/>
    <property type="match status" value="1"/>
</dbReference>
<comment type="function">
    <text evidence="1">ATP-dependent DNA helicase and primase essential for viral DNA replication and recombination. The helicase moves 5' -&gt; 3' on the lagging strand template, unwinding the DNA duplex ahead of the leading strand polymerase at the replication fork and generating ssDNA for both leading and lagging strand synthesis. ATP or dTTP hydrolysis propels each helicase domain to translocate sequentially along DNA. Mediates strand transfer when a joint molecule is available and participates in recombinational DNA repair through its role in strand exchange. Primase activity synthesizes short RNA primers at the sequence 5'-GTC-3' on the lagging strand that the polymerase elongates using dNTPs and providing the primase is still present.</text>
</comment>
<gene>
    <name evidence="5" type="ORF">CPL00371_CDS0026</name>
</gene>
<dbReference type="PROSITE" id="PS51199">
    <property type="entry name" value="SF4_HELICASE"/>
    <property type="match status" value="1"/>
</dbReference>
<keyword evidence="1" id="KW-0863">Zinc-finger</keyword>
<dbReference type="EMBL" id="OR896851">
    <property type="protein sequence ID" value="WWD14786.1"/>
    <property type="molecule type" value="Genomic_DNA"/>
</dbReference>
<feature type="region of interest" description="Disordered" evidence="2">
    <location>
        <begin position="542"/>
        <end position="566"/>
    </location>
</feature>
<feature type="binding site" evidence="1">
    <location>
        <position position="15"/>
    </location>
    <ligand>
        <name>Zn(2+)</name>
        <dbReference type="ChEBI" id="CHEBI:29105"/>
    </ligand>
</feature>
<dbReference type="CDD" id="cd01029">
    <property type="entry name" value="TOPRIM_primases"/>
    <property type="match status" value="1"/>
</dbReference>
<keyword evidence="1" id="KW-0460">Magnesium</keyword>
<dbReference type="SUPFAM" id="SSF52540">
    <property type="entry name" value="P-loop containing nucleoside triphosphate hydrolases"/>
    <property type="match status" value="1"/>
</dbReference>
<keyword evidence="1" id="KW-0548">Nucleotidyltransferase</keyword>
<feature type="binding site" evidence="1">
    <location>
        <position position="18"/>
    </location>
    <ligand>
        <name>Zn(2+)</name>
        <dbReference type="ChEBI" id="CHEBI:29105"/>
    </ligand>
</feature>
<comment type="catalytic activity">
    <reaction evidence="1">
        <text>ATP + H2O = ADP + phosphate + H(+)</text>
        <dbReference type="Rhea" id="RHEA:13065"/>
        <dbReference type="ChEBI" id="CHEBI:15377"/>
        <dbReference type="ChEBI" id="CHEBI:15378"/>
        <dbReference type="ChEBI" id="CHEBI:30616"/>
        <dbReference type="ChEBI" id="CHEBI:43474"/>
        <dbReference type="ChEBI" id="CHEBI:456216"/>
        <dbReference type="EC" id="3.6.4.12"/>
    </reaction>
</comment>
<feature type="site" description="dTTP/dATP binding" evidence="1">
    <location>
        <position position="503"/>
    </location>
</feature>
<evidence type="ECO:0000256" key="1">
    <source>
        <dbReference type="HAMAP-Rule" id="MF_04154"/>
    </source>
</evidence>
<dbReference type="InterPro" id="IPR046394">
    <property type="entry name" value="Helic_Prim_T7"/>
</dbReference>
<protein>
    <recommendedName>
        <fullName evidence="1">DNA helicase/primase</fullName>
        <ecNumber evidence="1">2.7.7.-</ecNumber>
        <ecNumber evidence="1">3.6.4.12</ecNumber>
    </recommendedName>
</protein>
<keyword evidence="1" id="KW-0862">Zinc</keyword>
<organism evidence="5 6">
    <name type="scientific">Klebsiella phage MegaDucksbill</name>
    <dbReference type="NCBI Taxonomy" id="3098260"/>
    <lineage>
        <taxon>Viruses</taxon>
        <taxon>Duplodnaviria</taxon>
        <taxon>Heunggongvirae</taxon>
        <taxon>Uroviricota</taxon>
        <taxon>Caudoviricetes</taxon>
        <taxon>Autographivirales</taxon>
        <taxon>Autotranscriptaviridae</taxon>
        <taxon>Studiervirinae</taxon>
        <taxon>Teetrevirus</taxon>
        <taxon>Teetrevirus megaducksbill</taxon>
    </lineage>
</organism>
<dbReference type="InterPro" id="IPR007694">
    <property type="entry name" value="DNA_helicase_DnaB-like_C"/>
</dbReference>